<dbReference type="Pfam" id="PF13673">
    <property type="entry name" value="Acetyltransf_10"/>
    <property type="match status" value="1"/>
</dbReference>
<gene>
    <name evidence="4" type="ordered locus">Dbac_0771</name>
</gene>
<sequence>MFKRVHTLDGLLQVFMVRAIVFMEEQGIAHADEMDGNDLAAVHVIGEIDGEPVACGRIRYQGDRAFLQRLAVRRAWRGRGVGAKLLQFMLDQCRKDGFSRFELHAQTRATGFYRRHGFTACGEEFEEAGIPHVHMWLRDPAPQ</sequence>
<organism evidence="4 5">
    <name type="scientific">Desulfomicrobium baculatum (strain DSM 4028 / VKM B-1378 / X)</name>
    <name type="common">Desulfovibrio baculatus</name>
    <dbReference type="NCBI Taxonomy" id="525897"/>
    <lineage>
        <taxon>Bacteria</taxon>
        <taxon>Pseudomonadati</taxon>
        <taxon>Thermodesulfobacteriota</taxon>
        <taxon>Desulfovibrionia</taxon>
        <taxon>Desulfovibrionales</taxon>
        <taxon>Desulfomicrobiaceae</taxon>
        <taxon>Desulfomicrobium</taxon>
    </lineage>
</organism>
<dbReference type="RefSeq" id="WP_015772990.1">
    <property type="nucleotide sequence ID" value="NC_013173.1"/>
</dbReference>
<dbReference type="EMBL" id="CP001629">
    <property type="protein sequence ID" value="ACU88890.1"/>
    <property type="molecule type" value="Genomic_DNA"/>
</dbReference>
<keyword evidence="1 4" id="KW-0808">Transferase</keyword>
<dbReference type="AlphaFoldDB" id="C7LNK5"/>
<proteinExistence type="predicted"/>
<dbReference type="SUPFAM" id="SSF55729">
    <property type="entry name" value="Acyl-CoA N-acyltransferases (Nat)"/>
    <property type="match status" value="1"/>
</dbReference>
<dbReference type="Gene3D" id="3.40.630.30">
    <property type="match status" value="1"/>
</dbReference>
<dbReference type="HOGENOM" id="CLU_056607_6_4_7"/>
<dbReference type="KEGG" id="dba:Dbac_0771"/>
<dbReference type="eggNOG" id="COG2153">
    <property type="taxonomic scope" value="Bacteria"/>
</dbReference>
<name>C7LNK5_DESBD</name>
<dbReference type="InterPro" id="IPR050832">
    <property type="entry name" value="Bact_Acetyltransf"/>
</dbReference>
<evidence type="ECO:0000259" key="3">
    <source>
        <dbReference type="PROSITE" id="PS51186"/>
    </source>
</evidence>
<dbReference type="GO" id="GO:0016747">
    <property type="term" value="F:acyltransferase activity, transferring groups other than amino-acyl groups"/>
    <property type="evidence" value="ECO:0007669"/>
    <property type="project" value="InterPro"/>
</dbReference>
<dbReference type="OrthoDB" id="9796171at2"/>
<evidence type="ECO:0000313" key="5">
    <source>
        <dbReference type="Proteomes" id="UP000002216"/>
    </source>
</evidence>
<evidence type="ECO:0000256" key="2">
    <source>
        <dbReference type="ARBA" id="ARBA00023315"/>
    </source>
</evidence>
<keyword evidence="2" id="KW-0012">Acyltransferase</keyword>
<evidence type="ECO:0000313" key="4">
    <source>
        <dbReference type="EMBL" id="ACU88890.1"/>
    </source>
</evidence>
<dbReference type="PANTHER" id="PTHR43877">
    <property type="entry name" value="AMINOALKYLPHOSPHONATE N-ACETYLTRANSFERASE-RELATED-RELATED"/>
    <property type="match status" value="1"/>
</dbReference>
<evidence type="ECO:0000256" key="1">
    <source>
        <dbReference type="ARBA" id="ARBA00022679"/>
    </source>
</evidence>
<reference evidence="4 5" key="1">
    <citation type="journal article" date="2009" name="Stand. Genomic Sci.">
        <title>Complete genome sequence of Desulfomicrobium baculatum type strain (X).</title>
        <authorList>
            <person name="Copeland A."/>
            <person name="Spring S."/>
            <person name="Goker M."/>
            <person name="Schneider S."/>
            <person name="Lapidus A."/>
            <person name="Del Rio T.G."/>
            <person name="Tice H."/>
            <person name="Cheng J.F."/>
            <person name="Chen F."/>
            <person name="Nolan M."/>
            <person name="Bruce D."/>
            <person name="Goodwin L."/>
            <person name="Pitluck S."/>
            <person name="Ivanova N."/>
            <person name="Mavrommatis K."/>
            <person name="Ovchinnikova G."/>
            <person name="Pati A."/>
            <person name="Chen A."/>
            <person name="Palaniappan K."/>
            <person name="Land M."/>
            <person name="Hauser L."/>
            <person name="Chang Y.J."/>
            <person name="Jeffries C.C."/>
            <person name="Meincke L."/>
            <person name="Sims D."/>
            <person name="Brettin T."/>
            <person name="Detter J.C."/>
            <person name="Han C."/>
            <person name="Chain P."/>
            <person name="Bristow J."/>
            <person name="Eisen J.A."/>
            <person name="Markowitz V."/>
            <person name="Hugenholtz P."/>
            <person name="Kyrpides N.C."/>
            <person name="Klenk H.P."/>
            <person name="Lucas S."/>
        </authorList>
    </citation>
    <scope>NUCLEOTIDE SEQUENCE [LARGE SCALE GENOMIC DNA]</scope>
    <source>
        <strain evidence="5">DSM 4028 / VKM B-1378 / X</strain>
    </source>
</reference>
<keyword evidence="5" id="KW-1185">Reference proteome</keyword>
<dbReference type="PROSITE" id="PS51186">
    <property type="entry name" value="GNAT"/>
    <property type="match status" value="1"/>
</dbReference>
<protein>
    <submittedName>
        <fullName evidence="4">GCN5-related N-acetyltransferase</fullName>
    </submittedName>
</protein>
<dbReference type="InterPro" id="IPR000182">
    <property type="entry name" value="GNAT_dom"/>
</dbReference>
<dbReference type="STRING" id="525897.Dbac_0771"/>
<dbReference type="Proteomes" id="UP000002216">
    <property type="component" value="Chromosome"/>
</dbReference>
<dbReference type="InterPro" id="IPR016181">
    <property type="entry name" value="Acyl_CoA_acyltransferase"/>
</dbReference>
<feature type="domain" description="N-acetyltransferase" evidence="3">
    <location>
        <begin position="1"/>
        <end position="140"/>
    </location>
</feature>
<dbReference type="CDD" id="cd04301">
    <property type="entry name" value="NAT_SF"/>
    <property type="match status" value="1"/>
</dbReference>
<accession>C7LNK5</accession>